<accession>A0A238L5G4</accession>
<name>A0A238L5G4_9RHOB</name>
<evidence type="ECO:0000313" key="1">
    <source>
        <dbReference type="EMBL" id="SMX50249.1"/>
    </source>
</evidence>
<protein>
    <submittedName>
        <fullName evidence="1">Uncharacterized protein</fullName>
    </submittedName>
</protein>
<reference evidence="1 2" key="1">
    <citation type="submission" date="2017-05" db="EMBL/GenBank/DDBJ databases">
        <authorList>
            <person name="Song R."/>
            <person name="Chenine A.L."/>
            <person name="Ruprecht R.M."/>
        </authorList>
    </citation>
    <scope>NUCLEOTIDE SEQUENCE [LARGE SCALE GENOMIC DNA]</scope>
    <source>
        <strain evidence="1 2">CECT 8663</strain>
    </source>
</reference>
<dbReference type="AlphaFoldDB" id="A0A238L5G4"/>
<sequence length="110" mass="12131">MLAGTLRDCCVKCPEDPFATPDTVVPRLMDHVLYQTSRHEKGTYQAPASWLEPDDSIGLQLDLDPGDAQALGRVDGIRTLAEGIDKKPDVARCLGRLWHLGLLDIQPVPR</sequence>
<keyword evidence="2" id="KW-1185">Reference proteome</keyword>
<proteinExistence type="predicted"/>
<organism evidence="1 2">
    <name type="scientific">Pelagimonas varians</name>
    <dbReference type="NCBI Taxonomy" id="696760"/>
    <lineage>
        <taxon>Bacteria</taxon>
        <taxon>Pseudomonadati</taxon>
        <taxon>Pseudomonadota</taxon>
        <taxon>Alphaproteobacteria</taxon>
        <taxon>Rhodobacterales</taxon>
        <taxon>Roseobacteraceae</taxon>
        <taxon>Pelagimonas</taxon>
    </lineage>
</organism>
<evidence type="ECO:0000313" key="2">
    <source>
        <dbReference type="Proteomes" id="UP000220836"/>
    </source>
</evidence>
<gene>
    <name evidence="1" type="ORF">PEV8663_04564</name>
</gene>
<dbReference type="Proteomes" id="UP000220836">
    <property type="component" value="Unassembled WGS sequence"/>
</dbReference>
<dbReference type="EMBL" id="FXYH01000029">
    <property type="protein sequence ID" value="SMX50249.1"/>
    <property type="molecule type" value="Genomic_DNA"/>
</dbReference>